<evidence type="ECO:0000256" key="9">
    <source>
        <dbReference type="ARBA" id="ARBA00022984"/>
    </source>
</evidence>
<keyword evidence="12 16" id="KW-0131">Cell cycle</keyword>
<evidence type="ECO:0000256" key="11">
    <source>
        <dbReference type="ARBA" id="ARBA00023136"/>
    </source>
</evidence>
<dbReference type="GO" id="GO:0008955">
    <property type="term" value="F:peptidoglycan glycosyltransferase activity"/>
    <property type="evidence" value="ECO:0007669"/>
    <property type="project" value="UniProtKB-UniRule"/>
</dbReference>
<feature type="transmembrane region" description="Helical" evidence="16">
    <location>
        <begin position="227"/>
        <end position="244"/>
    </location>
</feature>
<keyword evidence="6 16" id="KW-0808">Transferase</keyword>
<feature type="compositionally biased region" description="Basic residues" evidence="17">
    <location>
        <begin position="12"/>
        <end position="26"/>
    </location>
</feature>
<feature type="region of interest" description="Disordered" evidence="17">
    <location>
        <begin position="12"/>
        <end position="33"/>
    </location>
</feature>
<accession>A0A2T3XXD2</accession>
<evidence type="ECO:0000313" key="18">
    <source>
        <dbReference type="EMBL" id="PTB21170.1"/>
    </source>
</evidence>
<comment type="subcellular location">
    <subcellularLocation>
        <location evidence="16">Cell inner membrane</location>
        <topology evidence="16">Multi-pass membrane protein</topology>
    </subcellularLocation>
    <subcellularLocation>
        <location evidence="1">Cell membrane</location>
        <topology evidence="1">Multi-pass membrane protein</topology>
    </subcellularLocation>
    <text evidence="16">Localizes to the division septum.</text>
</comment>
<dbReference type="Proteomes" id="UP000240638">
    <property type="component" value="Unassembled WGS sequence"/>
</dbReference>
<dbReference type="GO" id="GO:0043093">
    <property type="term" value="P:FtsZ-dependent cytokinesis"/>
    <property type="evidence" value="ECO:0007669"/>
    <property type="project" value="UniProtKB-UniRule"/>
</dbReference>
<evidence type="ECO:0000256" key="2">
    <source>
        <dbReference type="ARBA" id="ARBA00004752"/>
    </source>
</evidence>
<evidence type="ECO:0000256" key="17">
    <source>
        <dbReference type="SAM" id="MobiDB-lite"/>
    </source>
</evidence>
<name>A0A2T3XXD2_9BURK</name>
<evidence type="ECO:0000256" key="3">
    <source>
        <dbReference type="ARBA" id="ARBA00022475"/>
    </source>
</evidence>
<feature type="transmembrane region" description="Helical" evidence="16">
    <location>
        <begin position="250"/>
        <end position="267"/>
    </location>
</feature>
<keyword evidence="10 16" id="KW-1133">Transmembrane helix</keyword>
<evidence type="ECO:0000256" key="16">
    <source>
        <dbReference type="HAMAP-Rule" id="MF_00913"/>
    </source>
</evidence>
<comment type="caution">
    <text evidence="18">The sequence shown here is derived from an EMBL/GenBank/DDBJ whole genome shotgun (WGS) entry which is preliminary data.</text>
</comment>
<keyword evidence="11 16" id="KW-0472">Membrane</keyword>
<dbReference type="EC" id="2.4.99.28" evidence="16"/>
<feature type="transmembrane region" description="Helical" evidence="16">
    <location>
        <begin position="199"/>
        <end position="215"/>
    </location>
</feature>
<evidence type="ECO:0000256" key="5">
    <source>
        <dbReference type="ARBA" id="ARBA00022676"/>
    </source>
</evidence>
<evidence type="ECO:0000256" key="8">
    <source>
        <dbReference type="ARBA" id="ARBA00022960"/>
    </source>
</evidence>
<proteinExistence type="inferred from homology"/>
<keyword evidence="4 16" id="KW-0132">Cell division</keyword>
<dbReference type="InterPro" id="IPR013437">
    <property type="entry name" value="FtsW"/>
</dbReference>
<feature type="transmembrane region" description="Helical" evidence="16">
    <location>
        <begin position="395"/>
        <end position="416"/>
    </location>
</feature>
<dbReference type="GO" id="GO:0071555">
    <property type="term" value="P:cell wall organization"/>
    <property type="evidence" value="ECO:0007669"/>
    <property type="project" value="UniProtKB-KW"/>
</dbReference>
<evidence type="ECO:0000256" key="6">
    <source>
        <dbReference type="ARBA" id="ARBA00022679"/>
    </source>
</evidence>
<dbReference type="UniPathway" id="UPA00219"/>
<evidence type="ECO:0000256" key="15">
    <source>
        <dbReference type="ARBA" id="ARBA00049902"/>
    </source>
</evidence>
<comment type="function">
    <text evidence="16">Peptidoglycan polymerase that is essential for cell division.</text>
</comment>
<organism evidence="18 19">
    <name type="scientific">Trinickia symbiotica</name>
    <dbReference type="NCBI Taxonomy" id="863227"/>
    <lineage>
        <taxon>Bacteria</taxon>
        <taxon>Pseudomonadati</taxon>
        <taxon>Pseudomonadota</taxon>
        <taxon>Betaproteobacteria</taxon>
        <taxon>Burkholderiales</taxon>
        <taxon>Burkholderiaceae</taxon>
        <taxon>Trinickia</taxon>
    </lineage>
</organism>
<evidence type="ECO:0000256" key="1">
    <source>
        <dbReference type="ARBA" id="ARBA00004651"/>
    </source>
</evidence>
<dbReference type="GO" id="GO:0032153">
    <property type="term" value="C:cell division site"/>
    <property type="evidence" value="ECO:0007669"/>
    <property type="project" value="UniProtKB-UniRule"/>
</dbReference>
<dbReference type="GO" id="GO:0005886">
    <property type="term" value="C:plasma membrane"/>
    <property type="evidence" value="ECO:0007669"/>
    <property type="project" value="UniProtKB-SubCell"/>
</dbReference>
<evidence type="ECO:0000256" key="12">
    <source>
        <dbReference type="ARBA" id="ARBA00023306"/>
    </source>
</evidence>
<gene>
    <name evidence="16 18" type="primary">ftsW</name>
    <name evidence="18" type="ORF">C9I57_08500</name>
</gene>
<keyword evidence="7 16" id="KW-0812">Transmembrane</keyword>
<comment type="pathway">
    <text evidence="2 16">Cell wall biogenesis; peptidoglycan biosynthesis.</text>
</comment>
<dbReference type="AlphaFoldDB" id="A0A2T3XXD2"/>
<feature type="transmembrane region" description="Helical" evidence="16">
    <location>
        <begin position="162"/>
        <end position="179"/>
    </location>
</feature>
<comment type="similarity">
    <text evidence="14 16">Belongs to the SEDS family. FtsW subfamily.</text>
</comment>
<keyword evidence="5 16" id="KW-0328">Glycosyltransferase</keyword>
<comment type="catalytic activity">
    <reaction evidence="15 16">
        <text>[GlcNAc-(1-&gt;4)-Mur2Ac(oyl-L-Ala-gamma-D-Glu-L-Lys-D-Ala-D-Ala)](n)-di-trans,octa-cis-undecaprenyl diphosphate + beta-D-GlcNAc-(1-&gt;4)-Mur2Ac(oyl-L-Ala-gamma-D-Glu-L-Lys-D-Ala-D-Ala)-di-trans,octa-cis-undecaprenyl diphosphate = [GlcNAc-(1-&gt;4)-Mur2Ac(oyl-L-Ala-gamma-D-Glu-L-Lys-D-Ala-D-Ala)](n+1)-di-trans,octa-cis-undecaprenyl diphosphate + di-trans,octa-cis-undecaprenyl diphosphate + H(+)</text>
        <dbReference type="Rhea" id="RHEA:23708"/>
        <dbReference type="Rhea" id="RHEA-COMP:9602"/>
        <dbReference type="Rhea" id="RHEA-COMP:9603"/>
        <dbReference type="ChEBI" id="CHEBI:15378"/>
        <dbReference type="ChEBI" id="CHEBI:58405"/>
        <dbReference type="ChEBI" id="CHEBI:60033"/>
        <dbReference type="ChEBI" id="CHEBI:78435"/>
        <dbReference type="EC" id="2.4.99.28"/>
    </reaction>
</comment>
<feature type="transmembrane region" description="Helical" evidence="16">
    <location>
        <begin position="350"/>
        <end position="375"/>
    </location>
</feature>
<dbReference type="EMBL" id="PYUC01000004">
    <property type="protein sequence ID" value="PTB21170.1"/>
    <property type="molecule type" value="Genomic_DNA"/>
</dbReference>
<feature type="transmembrane region" description="Helical" evidence="16">
    <location>
        <begin position="274"/>
        <end position="292"/>
    </location>
</feature>
<evidence type="ECO:0000256" key="13">
    <source>
        <dbReference type="ARBA" id="ARBA00023316"/>
    </source>
</evidence>
<sequence>MRELRHVQALRASRRGISRRGRRHRGGTGDDAMSWTERTGQRFFTERSGASLRRGDAKAGADSDARRRAGGLASVVSGMRPTRSRMLDYDHSLLWAVIALLGLGVVMVYSASIAMPDSPKYASYHTYAFLVRHIASIAVATIAAVVAFKIPISVWDKQAPKFFLIALVGLVIVLIPHIGKGVNGARRWLPLGLMNMQPSEIMKLAVTIYAANYTVRKQEYMGSFAKGFLPMAFAVGVVGALLLLEPDMGAFMVIAAIAMGLLFLGGVNGKLFGGLVATAVGTFGLLVWASPWRRERIFAYLDPWDDRYAQGKAYQLTHSLIAFGRGEWFGVGLGGSVEKLNYLPEAHTDFILAVIGEELGFVGVLAVILLFYWIVRRSFEIGRQALALDRTFAGLVAKGVGLWFGVQTFINIGVNLGILPTKGLTLPLVSYGGSGIVLNCLAIALLMRVDYENRVLMRGGKV</sequence>
<evidence type="ECO:0000256" key="14">
    <source>
        <dbReference type="ARBA" id="ARBA00038053"/>
    </source>
</evidence>
<keyword evidence="3 16" id="KW-1003">Cell membrane</keyword>
<dbReference type="InterPro" id="IPR001182">
    <property type="entry name" value="FtsW/RodA"/>
</dbReference>
<protein>
    <recommendedName>
        <fullName evidence="16">Probable peptidoglycan glycosyltransferase FtsW</fullName>
        <shortName evidence="16">PGT</shortName>
        <ecNumber evidence="16">2.4.99.28</ecNumber>
    </recommendedName>
    <alternativeName>
        <fullName evidence="16">Cell division protein FtsW</fullName>
    </alternativeName>
    <alternativeName>
        <fullName evidence="16">Cell wall polymerase</fullName>
    </alternativeName>
    <alternativeName>
        <fullName evidence="16">Peptidoglycan polymerase</fullName>
        <shortName evidence="16">PG polymerase</shortName>
    </alternativeName>
</protein>
<dbReference type="Pfam" id="PF01098">
    <property type="entry name" value="FTSW_RODA_SPOVE"/>
    <property type="match status" value="1"/>
</dbReference>
<keyword evidence="16" id="KW-0997">Cell inner membrane</keyword>
<evidence type="ECO:0000256" key="7">
    <source>
        <dbReference type="ARBA" id="ARBA00022692"/>
    </source>
</evidence>
<dbReference type="NCBIfam" id="TIGR02614">
    <property type="entry name" value="ftsW"/>
    <property type="match status" value="1"/>
</dbReference>
<evidence type="ECO:0000256" key="10">
    <source>
        <dbReference type="ARBA" id="ARBA00022989"/>
    </source>
</evidence>
<dbReference type="HAMAP" id="MF_00913">
    <property type="entry name" value="PGT_FtsW_proteobact"/>
    <property type="match status" value="1"/>
</dbReference>
<dbReference type="PANTHER" id="PTHR30474:SF2">
    <property type="entry name" value="PEPTIDOGLYCAN GLYCOSYLTRANSFERASE FTSW-RELATED"/>
    <property type="match status" value="1"/>
</dbReference>
<keyword evidence="9 16" id="KW-0573">Peptidoglycan synthesis</keyword>
<reference evidence="18 19" key="1">
    <citation type="submission" date="2018-03" db="EMBL/GenBank/DDBJ databases">
        <title>Whole genome analyses suggest that Burkholderia sensu lato contains two further novel genera in the rhizoxinica-symbiotica group Mycetohabitans gen. nov., and Trinickia gen. nov.: implications for the evolution of diazotrophy and nodulation in the Burkholderiaceae.</title>
        <authorList>
            <person name="Estrada De Los Santos P."/>
            <person name="Palmer M."/>
            <person name="Chavez-Ramirez B."/>
            <person name="Steenkamp E.T."/>
            <person name="Hirsch A.M."/>
            <person name="Manyaka P."/>
            <person name="Maluk M."/>
            <person name="Lafos M."/>
            <person name="Crook M."/>
            <person name="Gross E."/>
            <person name="Simon M.F."/>
            <person name="Bueno Dos Reis Junior F."/>
            <person name="Poole P.S."/>
            <person name="Venter S.N."/>
            <person name="James E.K."/>
        </authorList>
    </citation>
    <scope>NUCLEOTIDE SEQUENCE [LARGE SCALE GENOMIC DNA]</scope>
    <source>
        <strain evidence="18 19">JPY-366</strain>
    </source>
</reference>
<evidence type="ECO:0000313" key="19">
    <source>
        <dbReference type="Proteomes" id="UP000240638"/>
    </source>
</evidence>
<keyword evidence="13 16" id="KW-0961">Cell wall biogenesis/degradation</keyword>
<dbReference type="GO" id="GO:0015648">
    <property type="term" value="F:lipid-linked peptidoglycan transporter activity"/>
    <property type="evidence" value="ECO:0007669"/>
    <property type="project" value="TreeGrafter"/>
</dbReference>
<dbReference type="GO" id="GO:0009252">
    <property type="term" value="P:peptidoglycan biosynthetic process"/>
    <property type="evidence" value="ECO:0007669"/>
    <property type="project" value="UniProtKB-UniRule"/>
</dbReference>
<feature type="transmembrane region" description="Helical" evidence="16">
    <location>
        <begin position="93"/>
        <end position="115"/>
    </location>
</feature>
<evidence type="ECO:0000256" key="4">
    <source>
        <dbReference type="ARBA" id="ARBA00022618"/>
    </source>
</evidence>
<keyword evidence="8 16" id="KW-0133">Cell shape</keyword>
<dbReference type="GO" id="GO:0008360">
    <property type="term" value="P:regulation of cell shape"/>
    <property type="evidence" value="ECO:0007669"/>
    <property type="project" value="UniProtKB-KW"/>
</dbReference>
<feature type="transmembrane region" description="Helical" evidence="16">
    <location>
        <begin position="428"/>
        <end position="449"/>
    </location>
</feature>
<dbReference type="PANTHER" id="PTHR30474">
    <property type="entry name" value="CELL CYCLE PROTEIN"/>
    <property type="match status" value="1"/>
</dbReference>
<feature type="transmembrane region" description="Helical" evidence="16">
    <location>
        <begin position="127"/>
        <end position="150"/>
    </location>
</feature>